<evidence type="ECO:0000313" key="3">
    <source>
        <dbReference type="EnsemblMetazoa" id="Aqu2.1.10381_001"/>
    </source>
</evidence>
<dbReference type="EnsemblMetazoa" id="Aqu2.1.10381_001">
    <property type="protein sequence ID" value="Aqu2.1.10381_001"/>
    <property type="gene ID" value="Aqu2.1.10381"/>
</dbReference>
<sequence>MNERSSCSHLVFTLVLTQSDYKIIECEDYTCVNRIISLIWPAYKSEELSSLVQKHAQFHFSVHEKFPTP</sequence>
<reference evidence="3" key="1">
    <citation type="submission" date="2017-05" db="UniProtKB">
        <authorList>
            <consortium name="EnsemblMetazoa"/>
        </authorList>
    </citation>
    <scope>IDENTIFICATION</scope>
</reference>
<comment type="similarity">
    <text evidence="1">Belongs to the TRAFAC class myosin-kinesin ATPase superfamily. Kinesin family.</text>
</comment>
<dbReference type="AlphaFoldDB" id="A0A1X7T763"/>
<dbReference type="InterPro" id="IPR001752">
    <property type="entry name" value="Kinesin_motor_dom"/>
</dbReference>
<name>A0A1X7T763_AMPQE</name>
<dbReference type="GO" id="GO:0007018">
    <property type="term" value="P:microtubule-based movement"/>
    <property type="evidence" value="ECO:0007669"/>
    <property type="project" value="InterPro"/>
</dbReference>
<accession>A0A1X7T763</accession>
<dbReference type="GO" id="GO:0003777">
    <property type="term" value="F:microtubule motor activity"/>
    <property type="evidence" value="ECO:0007669"/>
    <property type="project" value="InterPro"/>
</dbReference>
<organism evidence="3">
    <name type="scientific">Amphimedon queenslandica</name>
    <name type="common">Sponge</name>
    <dbReference type="NCBI Taxonomy" id="400682"/>
    <lineage>
        <taxon>Eukaryota</taxon>
        <taxon>Metazoa</taxon>
        <taxon>Porifera</taxon>
        <taxon>Demospongiae</taxon>
        <taxon>Heteroscleromorpha</taxon>
        <taxon>Haplosclerida</taxon>
        <taxon>Niphatidae</taxon>
        <taxon>Amphimedon</taxon>
    </lineage>
</organism>
<dbReference type="GO" id="GO:0008017">
    <property type="term" value="F:microtubule binding"/>
    <property type="evidence" value="ECO:0007669"/>
    <property type="project" value="InterPro"/>
</dbReference>
<evidence type="ECO:0000256" key="1">
    <source>
        <dbReference type="PROSITE-ProRule" id="PRU00283"/>
    </source>
</evidence>
<comment type="caution">
    <text evidence="1">Lacks conserved residue(s) required for the propagation of feature annotation.</text>
</comment>
<protein>
    <recommendedName>
        <fullName evidence="2">Kinesin motor domain-containing protein</fullName>
    </recommendedName>
</protein>
<dbReference type="GO" id="GO:0005524">
    <property type="term" value="F:ATP binding"/>
    <property type="evidence" value="ECO:0007669"/>
    <property type="project" value="InterPro"/>
</dbReference>
<dbReference type="InParanoid" id="A0A1X7T763"/>
<dbReference type="PROSITE" id="PS50067">
    <property type="entry name" value="KINESIN_MOTOR_2"/>
    <property type="match status" value="1"/>
</dbReference>
<evidence type="ECO:0000259" key="2">
    <source>
        <dbReference type="PROSITE" id="PS50067"/>
    </source>
</evidence>
<feature type="domain" description="Kinesin motor" evidence="2">
    <location>
        <begin position="1"/>
        <end position="69"/>
    </location>
</feature>
<proteinExistence type="inferred from homology"/>